<evidence type="ECO:0000256" key="1">
    <source>
        <dbReference type="SAM" id="SignalP"/>
    </source>
</evidence>
<dbReference type="RefSeq" id="XP_043166788.1">
    <property type="nucleotide sequence ID" value="XM_043310853.1"/>
</dbReference>
<feature type="chain" id="PRO_5035278035" evidence="1">
    <location>
        <begin position="20"/>
        <end position="231"/>
    </location>
</feature>
<evidence type="ECO:0000313" key="2">
    <source>
        <dbReference type="EMBL" id="CAG5153599.1"/>
    </source>
</evidence>
<name>A0A8J2HZV0_9PLEO</name>
<feature type="signal peptide" evidence="1">
    <location>
        <begin position="1"/>
        <end position="19"/>
    </location>
</feature>
<comment type="caution">
    <text evidence="2">The sequence shown here is derived from an EMBL/GenBank/DDBJ whole genome shotgun (WGS) entry which is preliminary data.</text>
</comment>
<evidence type="ECO:0000313" key="3">
    <source>
        <dbReference type="Proteomes" id="UP000676310"/>
    </source>
</evidence>
<keyword evidence="3" id="KW-1185">Reference proteome</keyword>
<dbReference type="GeneID" id="67014782"/>
<dbReference type="Proteomes" id="UP000676310">
    <property type="component" value="Unassembled WGS sequence"/>
</dbReference>
<proteinExistence type="predicted"/>
<sequence length="231" mass="25849">MRILDILVTPVTILPVVFPVSIPSPEEPCKPGAQRCHDNNLEECNVHGNYVLFQACSDTEFCTIDVHDPTTPGQCTEQDCFVEPCPRSSNQIIGRVPFIGQSDEPLQENLPAEICDNIGEERCPGNEWRLECSIEHRWKASEECPEPGRCGALENKTFCSTEHLPPAPSFLPSPPQPEACLEVGDYRCAKWSNGLHRVELCDYGLFWASVETCRPEELCMYWVPGKELSLG</sequence>
<keyword evidence="1" id="KW-0732">Signal</keyword>
<reference evidence="2" key="1">
    <citation type="submission" date="2021-05" db="EMBL/GenBank/DDBJ databases">
        <authorList>
            <person name="Stam R."/>
        </authorList>
    </citation>
    <scope>NUCLEOTIDE SEQUENCE</scope>
    <source>
        <strain evidence="2">CS162</strain>
    </source>
</reference>
<accession>A0A8J2HZV0</accession>
<gene>
    <name evidence="2" type="ORF">ALTATR162_LOCUS3247</name>
</gene>
<organism evidence="2 3">
    <name type="scientific">Alternaria atra</name>
    <dbReference type="NCBI Taxonomy" id="119953"/>
    <lineage>
        <taxon>Eukaryota</taxon>
        <taxon>Fungi</taxon>
        <taxon>Dikarya</taxon>
        <taxon>Ascomycota</taxon>
        <taxon>Pezizomycotina</taxon>
        <taxon>Dothideomycetes</taxon>
        <taxon>Pleosporomycetidae</taxon>
        <taxon>Pleosporales</taxon>
        <taxon>Pleosporineae</taxon>
        <taxon>Pleosporaceae</taxon>
        <taxon>Alternaria</taxon>
        <taxon>Alternaria sect. Ulocladioides</taxon>
    </lineage>
</organism>
<dbReference type="OrthoDB" id="3656817at2759"/>
<protein>
    <submittedName>
        <fullName evidence="2">Uncharacterized protein</fullName>
    </submittedName>
</protein>
<dbReference type="EMBL" id="CAJRGZ010000016">
    <property type="protein sequence ID" value="CAG5153599.1"/>
    <property type="molecule type" value="Genomic_DNA"/>
</dbReference>
<dbReference type="AlphaFoldDB" id="A0A8J2HZV0"/>